<sequence length="909" mass="99405">MSKKQEAPIKRNAFVHKLYSMLSDEGLSHLIWWTRDEESSTFALRPSKEFASALTGYFKHGNVASFVRQLHMYGFHKVSDPSQNSGSEKDMPVWEFKHWSGKFRKNDESSLIYIKRRSSSNSSRGSFSSETESNVFIPTSTPSPDSIPFNDPMIAYYQGNYIYPRFTSAPANMSLGPRNLSYPLPQGSFHHHIPSGHGHAGPSHQYHSHSSLPNPHSVQIRQPYPHVVPYGGQPYVPVSLSSSSNPTSADRQQNTHSHPMGPNDLHKTASPHSNSLLHGPSQERTALPLQSRDEENHPVLSPIAEARRQQQTSAETSHNSSNIDQTMPLLHPSGTNISHMPQDHLAMSPPFPRNSYFGKDVPSQRILPDPTMNNHHIMQSPTPLAMGRPIDDSSVKDHPLDNAIKRESKSNEPSGVVNEQAEKSTMKSLDIHNGEQEHAANEGTDPQHVEPGIPHDSFDKNVAKNSSPNTGENAHSNSNIPHSSSPTPSSTDPLAKRDSTAQYYTPNLQFRKIWETNNKQSRPRNPSLLFDPLAPVPLSSTPSFLSGRQSPHSHDSDTKNQSHQQYNVYASVPRPGSIGAFNSISREIHMNVKDSGRPSVKLPPASSLHRNSSLTSASSSLSFSSDSESSSSTVMPMNFPRSIPPSDSGYRASLESGSRYDPSSVPSSPSGMKKPSLPTLSGFHEKLRPSLIEIYFGPGQRPSSSWNVFPDSIGSQSSSNSLFSNNSSLSSHSSMQRASSLRSISHNAYMSTQNSISVTSNDDVMSTSGAGEIPGTVPVHKELENASSPMNSPRSEQSPSHHQPTPVAPKANDLIYKTSPKRPSLGARTSSASKIRRLTSPLSRQVIDRLETEGASTDEGMDGQNQSTKVSIHSLLDIKEESSSESSFKGADSTGDSISMELKEGNDVN</sequence>
<dbReference type="InterPro" id="IPR036390">
    <property type="entry name" value="WH_DNA-bd_sf"/>
</dbReference>
<dbReference type="Gene3D" id="1.10.10.10">
    <property type="entry name" value="Winged helix-like DNA-binding domain superfamily/Winged helix DNA-binding domain"/>
    <property type="match status" value="1"/>
</dbReference>
<feature type="compositionally biased region" description="Low complexity" evidence="6">
    <location>
        <begin position="223"/>
        <end position="244"/>
    </location>
</feature>
<dbReference type="GO" id="GO:0005634">
    <property type="term" value="C:nucleus"/>
    <property type="evidence" value="ECO:0007669"/>
    <property type="project" value="UniProtKB-SubCell"/>
</dbReference>
<evidence type="ECO:0000259" key="7">
    <source>
        <dbReference type="PROSITE" id="PS00434"/>
    </source>
</evidence>
<feature type="compositionally biased region" description="Low complexity" evidence="6">
    <location>
        <begin position="606"/>
        <end position="632"/>
    </location>
</feature>
<evidence type="ECO:0000313" key="8">
    <source>
        <dbReference type="EMBL" id="CCE73089.1"/>
    </source>
</evidence>
<feature type="compositionally biased region" description="Basic and acidic residues" evidence="6">
    <location>
        <begin position="389"/>
        <end position="398"/>
    </location>
</feature>
<dbReference type="PANTHER" id="PTHR10015">
    <property type="entry name" value="HEAT SHOCK TRANSCRIPTION FACTOR"/>
    <property type="match status" value="1"/>
</dbReference>
<dbReference type="GO" id="GO:0003700">
    <property type="term" value="F:DNA-binding transcription factor activity"/>
    <property type="evidence" value="ECO:0007669"/>
    <property type="project" value="InterPro"/>
</dbReference>
<feature type="region of interest" description="Disordered" evidence="6">
    <location>
        <begin position="783"/>
        <end position="909"/>
    </location>
</feature>
<dbReference type="STRING" id="559304.G8YT38"/>
<dbReference type="PANTHER" id="PTHR10015:SF427">
    <property type="entry name" value="HEAT SHOCK FACTOR PROTEIN"/>
    <property type="match status" value="1"/>
</dbReference>
<dbReference type="Pfam" id="PF00447">
    <property type="entry name" value="HSF_DNA-bind"/>
    <property type="match status" value="1"/>
</dbReference>
<evidence type="ECO:0000256" key="6">
    <source>
        <dbReference type="SAM" id="MobiDB-lite"/>
    </source>
</evidence>
<evidence type="ECO:0000256" key="4">
    <source>
        <dbReference type="ARBA" id="ARBA00023242"/>
    </source>
</evidence>
<feature type="compositionally biased region" description="Polar residues" evidence="6">
    <location>
        <begin position="309"/>
        <end position="325"/>
    </location>
</feature>
<feature type="region of interest" description="Disordered" evidence="6">
    <location>
        <begin position="379"/>
        <end position="398"/>
    </location>
</feature>
<feature type="compositionally biased region" description="Polar residues" evidence="6">
    <location>
        <begin position="785"/>
        <end position="803"/>
    </location>
</feature>
<feature type="domain" description="HSF-type DNA-binding" evidence="7">
    <location>
        <begin position="54"/>
        <end position="78"/>
    </location>
</feature>
<dbReference type="PROSITE" id="PS00434">
    <property type="entry name" value="HSF_DOMAIN"/>
    <property type="match status" value="1"/>
</dbReference>
<feature type="region of interest" description="Disordered" evidence="6">
    <location>
        <begin position="403"/>
        <end position="422"/>
    </location>
</feature>
<dbReference type="AlphaFoldDB" id="G8YT38"/>
<dbReference type="HOGENOM" id="CLU_299170_0_0_1"/>
<dbReference type="SUPFAM" id="SSF46785">
    <property type="entry name" value="Winged helix' DNA-binding domain"/>
    <property type="match status" value="1"/>
</dbReference>
<keyword evidence="9" id="KW-1185">Reference proteome</keyword>
<comment type="subcellular location">
    <subcellularLocation>
        <location evidence="1">Nucleus</location>
    </subcellularLocation>
</comment>
<dbReference type="GO" id="GO:0043565">
    <property type="term" value="F:sequence-specific DNA binding"/>
    <property type="evidence" value="ECO:0007669"/>
    <property type="project" value="InterPro"/>
</dbReference>
<feature type="region of interest" description="Disordered" evidence="6">
    <location>
        <begin position="540"/>
        <end position="562"/>
    </location>
</feature>
<gene>
    <name evidence="8" type="primary">Piso0_000106</name>
    <name evidence="8" type="ORF">GNLVRS01_PISO0B02289g</name>
</gene>
<feature type="compositionally biased region" description="Polar residues" evidence="6">
    <location>
        <begin position="245"/>
        <end position="257"/>
    </location>
</feature>
<dbReference type="PRINTS" id="PR00056">
    <property type="entry name" value="HSFDOMAIN"/>
</dbReference>
<evidence type="ECO:0000256" key="2">
    <source>
        <dbReference type="ARBA" id="ARBA00006403"/>
    </source>
</evidence>
<evidence type="ECO:0000256" key="3">
    <source>
        <dbReference type="ARBA" id="ARBA00023125"/>
    </source>
</evidence>
<proteinExistence type="inferred from homology"/>
<feature type="region of interest" description="Disordered" evidence="6">
    <location>
        <begin position="437"/>
        <end position="496"/>
    </location>
</feature>
<dbReference type="OrthoDB" id="60033at2759"/>
<reference evidence="8 9" key="1">
    <citation type="journal article" date="2012" name="G3 (Bethesda)">
        <title>Pichia sorbitophila, an interspecies yeast hybrid reveals early steps of genome resolution following polyploidization.</title>
        <authorList>
            <person name="Leh Louis V."/>
            <person name="Despons L."/>
            <person name="Friedrich A."/>
            <person name="Martin T."/>
            <person name="Durrens P."/>
            <person name="Casaregola S."/>
            <person name="Neuveglise C."/>
            <person name="Fairhead C."/>
            <person name="Marck C."/>
            <person name="Cruz J.A."/>
            <person name="Straub M.L."/>
            <person name="Kugler V."/>
            <person name="Sacerdot C."/>
            <person name="Uzunov Z."/>
            <person name="Thierry A."/>
            <person name="Weiss S."/>
            <person name="Bleykasten C."/>
            <person name="De Montigny J."/>
            <person name="Jacques N."/>
            <person name="Jung P."/>
            <person name="Lemaire M."/>
            <person name="Mallet S."/>
            <person name="Morel G."/>
            <person name="Richard G.F."/>
            <person name="Sarkar A."/>
            <person name="Savel G."/>
            <person name="Schacherer J."/>
            <person name="Seret M.L."/>
            <person name="Talla E."/>
            <person name="Samson G."/>
            <person name="Jubin C."/>
            <person name="Poulain J."/>
            <person name="Vacherie B."/>
            <person name="Barbe V."/>
            <person name="Pelletier E."/>
            <person name="Sherman D.J."/>
            <person name="Westhof E."/>
            <person name="Weissenbach J."/>
            <person name="Baret P.V."/>
            <person name="Wincker P."/>
            <person name="Gaillardin C."/>
            <person name="Dujon B."/>
            <person name="Souciet J.L."/>
        </authorList>
    </citation>
    <scope>NUCLEOTIDE SEQUENCE [LARGE SCALE GENOMIC DNA]</scope>
    <source>
        <strain evidence="9">ATCC MYA-4447 / BCRC 22081 / CBS 7064 / NBRC 10061 / NRRL Y-12695</strain>
    </source>
</reference>
<keyword evidence="4" id="KW-0539">Nucleus</keyword>
<keyword evidence="3" id="KW-0238">DNA-binding</keyword>
<dbReference type="SMART" id="SM00415">
    <property type="entry name" value="HSF"/>
    <property type="match status" value="1"/>
</dbReference>
<evidence type="ECO:0000256" key="1">
    <source>
        <dbReference type="ARBA" id="ARBA00004123"/>
    </source>
</evidence>
<feature type="region of interest" description="Disordered" evidence="6">
    <location>
        <begin position="120"/>
        <end position="139"/>
    </location>
</feature>
<organism evidence="8 9">
    <name type="scientific">Pichia sorbitophila (strain ATCC MYA-4447 / BCRC 22081 / CBS 7064 / NBRC 10061 / NRRL Y-12695)</name>
    <name type="common">Hybrid yeast</name>
    <dbReference type="NCBI Taxonomy" id="559304"/>
    <lineage>
        <taxon>Eukaryota</taxon>
        <taxon>Fungi</taxon>
        <taxon>Dikarya</taxon>
        <taxon>Ascomycota</taxon>
        <taxon>Saccharomycotina</taxon>
        <taxon>Pichiomycetes</taxon>
        <taxon>Debaryomycetaceae</taxon>
        <taxon>Millerozyma</taxon>
    </lineage>
</organism>
<dbReference type="InterPro" id="IPR000232">
    <property type="entry name" value="HSF_DNA-bd"/>
</dbReference>
<feature type="compositionally biased region" description="Low complexity" evidence="6">
    <location>
        <begin position="120"/>
        <end position="129"/>
    </location>
</feature>
<feature type="compositionally biased region" description="Polar residues" evidence="6">
    <location>
        <begin position="208"/>
        <end position="220"/>
    </location>
</feature>
<dbReference type="InParanoid" id="G8YT38"/>
<name>G8YT38_PICSO</name>
<feature type="compositionally biased region" description="Basic and acidic residues" evidence="6">
    <location>
        <begin position="437"/>
        <end position="448"/>
    </location>
</feature>
<dbReference type="EMBL" id="FO082058">
    <property type="protein sequence ID" value="CCE73089.1"/>
    <property type="molecule type" value="Genomic_DNA"/>
</dbReference>
<evidence type="ECO:0000256" key="5">
    <source>
        <dbReference type="RuleBase" id="RU004020"/>
    </source>
</evidence>
<evidence type="ECO:0000313" key="9">
    <source>
        <dbReference type="Proteomes" id="UP000005222"/>
    </source>
</evidence>
<comment type="similarity">
    <text evidence="2 5">Belongs to the HSF family.</text>
</comment>
<dbReference type="eggNOG" id="KOG0627">
    <property type="taxonomic scope" value="Eukaryota"/>
</dbReference>
<feature type="compositionally biased region" description="Polar residues" evidence="6">
    <location>
        <begin position="540"/>
        <end position="550"/>
    </location>
</feature>
<dbReference type="Proteomes" id="UP000005222">
    <property type="component" value="Chromosome B"/>
</dbReference>
<dbReference type="InterPro" id="IPR036388">
    <property type="entry name" value="WH-like_DNA-bd_sf"/>
</dbReference>
<accession>G8YT38</accession>
<protein>
    <submittedName>
        <fullName evidence="8">Piso0_000106 protein</fullName>
    </submittedName>
</protein>
<feature type="region of interest" description="Disordered" evidence="6">
    <location>
        <begin position="306"/>
        <end position="329"/>
    </location>
</feature>
<feature type="compositionally biased region" description="Polar residues" evidence="6">
    <location>
        <begin position="463"/>
        <end position="474"/>
    </location>
</feature>
<feature type="compositionally biased region" description="Low complexity" evidence="6">
    <location>
        <begin position="475"/>
        <end position="491"/>
    </location>
</feature>
<feature type="region of interest" description="Disordered" evidence="6">
    <location>
        <begin position="186"/>
        <end position="281"/>
    </location>
</feature>
<feature type="region of interest" description="Disordered" evidence="6">
    <location>
        <begin position="594"/>
        <end position="682"/>
    </location>
</feature>